<dbReference type="SUPFAM" id="SSF46785">
    <property type="entry name" value="Winged helix' DNA-binding domain"/>
    <property type="match status" value="1"/>
</dbReference>
<dbReference type="PROSITE" id="PS51197">
    <property type="entry name" value="HTH_RRF2_2"/>
    <property type="match status" value="1"/>
</dbReference>
<dbReference type="Proteomes" id="UP000256405">
    <property type="component" value="Unassembled WGS sequence"/>
</dbReference>
<dbReference type="InterPro" id="IPR036390">
    <property type="entry name" value="WH_DNA-bd_sf"/>
</dbReference>
<dbReference type="Pfam" id="PF02082">
    <property type="entry name" value="Rrf2"/>
    <property type="match status" value="1"/>
</dbReference>
<dbReference type="OrthoDB" id="9808360at2"/>
<organism evidence="1 2">
    <name type="scientific">Algoriphagus antarcticus</name>
    <dbReference type="NCBI Taxonomy" id="238540"/>
    <lineage>
        <taxon>Bacteria</taxon>
        <taxon>Pseudomonadati</taxon>
        <taxon>Bacteroidota</taxon>
        <taxon>Cytophagia</taxon>
        <taxon>Cytophagales</taxon>
        <taxon>Cyclobacteriaceae</taxon>
        <taxon>Algoriphagus</taxon>
    </lineage>
</organism>
<dbReference type="NCBIfam" id="TIGR00738">
    <property type="entry name" value="rrf2_super"/>
    <property type="match status" value="1"/>
</dbReference>
<dbReference type="InterPro" id="IPR000944">
    <property type="entry name" value="Tscrpt_reg_Rrf2"/>
</dbReference>
<proteinExistence type="predicted"/>
<gene>
    <name evidence="1" type="ORF">C8N25_12834</name>
</gene>
<dbReference type="PANTHER" id="PTHR33221:SF15">
    <property type="entry name" value="HTH-TYPE TRANSCRIPTIONAL REGULATOR YWGB-RELATED"/>
    <property type="match status" value="1"/>
</dbReference>
<dbReference type="EMBL" id="QUNF01000028">
    <property type="protein sequence ID" value="REG81244.1"/>
    <property type="molecule type" value="Genomic_DNA"/>
</dbReference>
<comment type="caution">
    <text evidence="1">The sequence shown here is derived from an EMBL/GenBank/DDBJ whole genome shotgun (WGS) entry which is preliminary data.</text>
</comment>
<dbReference type="Gene3D" id="1.10.10.10">
    <property type="entry name" value="Winged helix-like DNA-binding domain superfamily/Winged helix DNA-binding domain"/>
    <property type="match status" value="1"/>
</dbReference>
<dbReference type="GO" id="GO:0005829">
    <property type="term" value="C:cytosol"/>
    <property type="evidence" value="ECO:0007669"/>
    <property type="project" value="TreeGrafter"/>
</dbReference>
<keyword evidence="2" id="KW-1185">Reference proteome</keyword>
<evidence type="ECO:0000313" key="1">
    <source>
        <dbReference type="EMBL" id="REG81244.1"/>
    </source>
</evidence>
<dbReference type="PANTHER" id="PTHR33221">
    <property type="entry name" value="WINGED HELIX-TURN-HELIX TRANSCRIPTIONAL REGULATOR, RRF2 FAMILY"/>
    <property type="match status" value="1"/>
</dbReference>
<dbReference type="GO" id="GO:0003700">
    <property type="term" value="F:DNA-binding transcription factor activity"/>
    <property type="evidence" value="ECO:0007669"/>
    <property type="project" value="TreeGrafter"/>
</dbReference>
<sequence>MFSKSCEYGLRATIFIAEQSSSNQVVGLKTIAKAINSPEAFTAKILQVLTKNNIISSIKGPHGGFRIEESRMKEIKLIQIITILDGNKIFYGCGLGLDQCDENFPCPLHNQFVKVKEELRMMFETNTLQDILFTENVKNMFWLKR</sequence>
<name>A0A3E0DF38_9BACT</name>
<protein>
    <submittedName>
        <fullName evidence="1">BadM/Rrf2 family transcriptional regulator</fullName>
    </submittedName>
</protein>
<evidence type="ECO:0000313" key="2">
    <source>
        <dbReference type="Proteomes" id="UP000256405"/>
    </source>
</evidence>
<reference evidence="1 2" key="1">
    <citation type="submission" date="2018-08" db="EMBL/GenBank/DDBJ databases">
        <title>Genomic Encyclopedia of Archaeal and Bacterial Type Strains, Phase II (KMG-II): from individual species to whole genera.</title>
        <authorList>
            <person name="Goeker M."/>
        </authorList>
    </citation>
    <scope>NUCLEOTIDE SEQUENCE [LARGE SCALE GENOMIC DNA]</scope>
    <source>
        <strain evidence="1 2">DSM 15986</strain>
    </source>
</reference>
<dbReference type="AlphaFoldDB" id="A0A3E0DF38"/>
<dbReference type="InterPro" id="IPR036388">
    <property type="entry name" value="WH-like_DNA-bd_sf"/>
</dbReference>
<dbReference type="RefSeq" id="WP_086541944.1">
    <property type="nucleotide sequence ID" value="NZ_MSSW01000037.1"/>
</dbReference>
<accession>A0A3E0DF38</accession>